<protein>
    <submittedName>
        <fullName evidence="2">Uncharacterized protein</fullName>
    </submittedName>
</protein>
<geneLocation type="mitochondrion" evidence="2"/>
<reference evidence="2" key="1">
    <citation type="submission" date="2018-10" db="EMBL/GenBank/DDBJ databases">
        <title>Population genomic analysis revealed the cold adaptation of white poplar.</title>
        <authorList>
            <person name="Liu Y.-J."/>
        </authorList>
    </citation>
    <scope>NUCLEOTIDE SEQUENCE [LARGE SCALE GENOMIC DNA]</scope>
    <source>
        <strain evidence="2">PAL-ZL1</strain>
    </source>
</reference>
<keyword evidence="2" id="KW-0496">Mitochondrion</keyword>
<dbReference type="InterPro" id="IPR043128">
    <property type="entry name" value="Rev_trsase/Diguanyl_cyclase"/>
</dbReference>
<sequence length="101" mass="11035">MKSLAPPRVKHTRIETATSPGNSIAVSSDPKTSKCASGVLESGKGEGKKDLGLSYSEDKTKAIIEMPPPQREKEGRGFDGRIEYYSRFIARLTPICKPIQI</sequence>
<feature type="region of interest" description="Disordered" evidence="1">
    <location>
        <begin position="1"/>
        <end position="52"/>
    </location>
</feature>
<dbReference type="EMBL" id="RCHU01000534">
    <property type="protein sequence ID" value="TKS02730.1"/>
    <property type="molecule type" value="Genomic_DNA"/>
</dbReference>
<gene>
    <name evidence="2" type="ORF">D5086_0000161310</name>
</gene>
<accession>A0A4U5PYQ9</accession>
<feature type="compositionally biased region" description="Polar residues" evidence="1">
    <location>
        <begin position="15"/>
        <end position="30"/>
    </location>
</feature>
<dbReference type="AlphaFoldDB" id="A0A4U5PYQ9"/>
<evidence type="ECO:0000313" key="2">
    <source>
        <dbReference type="EMBL" id="TKS02730.1"/>
    </source>
</evidence>
<name>A0A4U5PYQ9_POPAL</name>
<feature type="compositionally biased region" description="Basic and acidic residues" evidence="1">
    <location>
        <begin position="43"/>
        <end position="52"/>
    </location>
</feature>
<dbReference type="InterPro" id="IPR043502">
    <property type="entry name" value="DNA/RNA_pol_sf"/>
</dbReference>
<proteinExistence type="predicted"/>
<organism evidence="2">
    <name type="scientific">Populus alba</name>
    <name type="common">White poplar</name>
    <dbReference type="NCBI Taxonomy" id="43335"/>
    <lineage>
        <taxon>Eukaryota</taxon>
        <taxon>Viridiplantae</taxon>
        <taxon>Streptophyta</taxon>
        <taxon>Embryophyta</taxon>
        <taxon>Tracheophyta</taxon>
        <taxon>Spermatophyta</taxon>
        <taxon>Magnoliopsida</taxon>
        <taxon>eudicotyledons</taxon>
        <taxon>Gunneridae</taxon>
        <taxon>Pentapetalae</taxon>
        <taxon>rosids</taxon>
        <taxon>fabids</taxon>
        <taxon>Malpighiales</taxon>
        <taxon>Salicaceae</taxon>
        <taxon>Saliceae</taxon>
        <taxon>Populus</taxon>
    </lineage>
</organism>
<dbReference type="Gene3D" id="3.30.70.270">
    <property type="match status" value="1"/>
</dbReference>
<dbReference type="SUPFAM" id="SSF56672">
    <property type="entry name" value="DNA/RNA polymerases"/>
    <property type="match status" value="1"/>
</dbReference>
<comment type="caution">
    <text evidence="2">The sequence shown here is derived from an EMBL/GenBank/DDBJ whole genome shotgun (WGS) entry which is preliminary data.</text>
</comment>
<evidence type="ECO:0000256" key="1">
    <source>
        <dbReference type="SAM" id="MobiDB-lite"/>
    </source>
</evidence>